<reference evidence="2" key="1">
    <citation type="journal article" date="2023" name="Int. J. Syst. Evol. Microbiol.">
        <title>&lt;i&gt;Clostridium folliculivorans&lt;/i&gt; sp. nov., isolated from soil samples of an organic paddy in Japan.</title>
        <authorList>
            <person name="Tazawa J."/>
            <person name="Kobayashi H."/>
            <person name="Tanizawa Y."/>
            <person name="Uchino A."/>
            <person name="Tanaka F."/>
            <person name="Urashima Y."/>
            <person name="Miura S."/>
            <person name="Sakamoto M."/>
            <person name="Ohkuma M."/>
            <person name="Tohno M."/>
        </authorList>
    </citation>
    <scope>NUCLEOTIDE SEQUENCE</scope>
    <source>
        <strain evidence="2">D1-1</strain>
    </source>
</reference>
<evidence type="ECO:0000256" key="1">
    <source>
        <dbReference type="SAM" id="Phobius"/>
    </source>
</evidence>
<evidence type="ECO:0000313" key="2">
    <source>
        <dbReference type="EMBL" id="GKU26373.1"/>
    </source>
</evidence>
<proteinExistence type="predicted"/>
<keyword evidence="3" id="KW-1185">Reference proteome</keyword>
<keyword evidence="1" id="KW-0812">Transmembrane</keyword>
<protein>
    <submittedName>
        <fullName evidence="2">Uncharacterized protein</fullName>
    </submittedName>
</protein>
<evidence type="ECO:0000313" key="3">
    <source>
        <dbReference type="Proteomes" id="UP001057868"/>
    </source>
</evidence>
<feature type="transmembrane region" description="Helical" evidence="1">
    <location>
        <begin position="6"/>
        <end position="24"/>
    </location>
</feature>
<gene>
    <name evidence="2" type="ORF">CFOLD11_32000</name>
</gene>
<dbReference type="Proteomes" id="UP001057868">
    <property type="component" value="Unassembled WGS sequence"/>
</dbReference>
<dbReference type="AlphaFoldDB" id="A0A9W6DC46"/>
<accession>A0A9W6DC46</accession>
<keyword evidence="1" id="KW-0472">Membrane</keyword>
<keyword evidence="1" id="KW-1133">Transmembrane helix</keyword>
<organism evidence="2 3">
    <name type="scientific">Clostridium folliculivorans</name>
    <dbReference type="NCBI Taxonomy" id="2886038"/>
    <lineage>
        <taxon>Bacteria</taxon>
        <taxon>Bacillati</taxon>
        <taxon>Bacillota</taxon>
        <taxon>Clostridia</taxon>
        <taxon>Eubacteriales</taxon>
        <taxon>Clostridiaceae</taxon>
        <taxon>Clostridium</taxon>
    </lineage>
</organism>
<dbReference type="EMBL" id="BQXY01000005">
    <property type="protein sequence ID" value="GKU26373.1"/>
    <property type="molecule type" value="Genomic_DNA"/>
</dbReference>
<name>A0A9W6DC46_9CLOT</name>
<comment type="caution">
    <text evidence="2">The sequence shown here is derived from an EMBL/GenBank/DDBJ whole genome shotgun (WGS) entry which is preliminary data.</text>
</comment>
<sequence>MFLPNTIITPLYVLTQYMLIEYIISYQNMKSIEKQRKIERVFLKLDINSKNRTFLGNKQLVYSDRT</sequence>